<dbReference type="GO" id="GO:0005524">
    <property type="term" value="F:ATP binding"/>
    <property type="evidence" value="ECO:0007669"/>
    <property type="project" value="UniProtKB-KW"/>
</dbReference>
<keyword evidence="4" id="KW-1003">Cell membrane</keyword>
<dbReference type="Proteomes" id="UP000317023">
    <property type="component" value="Unassembled WGS sequence"/>
</dbReference>
<evidence type="ECO:0000256" key="6">
    <source>
        <dbReference type="ARBA" id="ARBA00022840"/>
    </source>
</evidence>
<protein>
    <submittedName>
        <fullName evidence="10">Amino acid ABC transporter ATP-binding protein</fullName>
    </submittedName>
</protein>
<evidence type="ECO:0000256" key="5">
    <source>
        <dbReference type="ARBA" id="ARBA00022741"/>
    </source>
</evidence>
<name>A0A546XJ50_AGRTU</name>
<dbReference type="RefSeq" id="WP_142859691.1">
    <property type="nucleotide sequence ID" value="NZ_JAALYP010000020.1"/>
</dbReference>
<dbReference type="InterPro" id="IPR003439">
    <property type="entry name" value="ABC_transporter-like_ATP-bd"/>
</dbReference>
<keyword evidence="7" id="KW-0029">Amino-acid transport</keyword>
<keyword evidence="5" id="KW-0547">Nucleotide-binding</keyword>
<evidence type="ECO:0000256" key="3">
    <source>
        <dbReference type="ARBA" id="ARBA00022448"/>
    </source>
</evidence>
<keyword evidence="8" id="KW-0472">Membrane</keyword>
<reference evidence="10 11" key="1">
    <citation type="journal article" date="2019" name="Appl. Microbiol. Biotechnol.">
        <title>Differential efficiency of wild type rhizogenic strains for rol gene transformation of plants.</title>
        <authorList>
            <person name="Desmet S."/>
            <person name="De Keyser E."/>
            <person name="Van Vaerenbergh J."/>
            <person name="Baeyen S."/>
            <person name="Van Huylenbroeck J."/>
            <person name="Geelen D."/>
            <person name="Dhooghe E."/>
        </authorList>
    </citation>
    <scope>NUCLEOTIDE SEQUENCE [LARGE SCALE GENOMIC DNA]</scope>
    <source>
        <strain evidence="10 11">MAFF210266</strain>
    </source>
</reference>
<dbReference type="PROSITE" id="PS50893">
    <property type="entry name" value="ABC_TRANSPORTER_2"/>
    <property type="match status" value="1"/>
</dbReference>
<keyword evidence="3" id="KW-0813">Transport</keyword>
<comment type="subcellular location">
    <subcellularLocation>
        <location evidence="1">Cell membrane</location>
        <topology evidence="1">Peripheral membrane protein</topology>
    </subcellularLocation>
</comment>
<comment type="similarity">
    <text evidence="2">Belongs to the ABC transporter superfamily.</text>
</comment>
<accession>A0A546XJ50</accession>
<evidence type="ECO:0000259" key="9">
    <source>
        <dbReference type="PROSITE" id="PS50893"/>
    </source>
</evidence>
<dbReference type="PANTHER" id="PTHR43166">
    <property type="entry name" value="AMINO ACID IMPORT ATP-BINDING PROTEIN"/>
    <property type="match status" value="1"/>
</dbReference>
<dbReference type="InterPro" id="IPR027417">
    <property type="entry name" value="P-loop_NTPase"/>
</dbReference>
<dbReference type="PROSITE" id="PS00211">
    <property type="entry name" value="ABC_TRANSPORTER_1"/>
    <property type="match status" value="1"/>
</dbReference>
<evidence type="ECO:0000313" key="11">
    <source>
        <dbReference type="Proteomes" id="UP000317023"/>
    </source>
</evidence>
<evidence type="ECO:0000256" key="7">
    <source>
        <dbReference type="ARBA" id="ARBA00022970"/>
    </source>
</evidence>
<evidence type="ECO:0000256" key="4">
    <source>
        <dbReference type="ARBA" id="ARBA00022475"/>
    </source>
</evidence>
<proteinExistence type="inferred from homology"/>
<sequence length="255" mass="27958">MTDQSFISIRNLQKSYAQGQIKVLNGLNLDMQKTDRLLVIGPSGGGKSTLLRCVMGLEDVQGGEIKVDGKNYIAGAPKKTTINAEMQKQIGMVFQSYTLFPHLTVLGNLTLAPVRSRGVRRDEAEARALELLNRFGLKAKAKAYPAALSGGQKQRVAIARALMLDPKLMLFDEVTSALDPELVNEVISMVTELADGGMPMMIVTHDMWFAKKIATRVVFCDGGVVADDAPPDEFFRAPKTARARDFIHNVLHADR</sequence>
<comment type="caution">
    <text evidence="10">The sequence shown here is derived from an EMBL/GenBank/DDBJ whole genome shotgun (WGS) entry which is preliminary data.</text>
</comment>
<dbReference type="SMART" id="SM00382">
    <property type="entry name" value="AAA"/>
    <property type="match status" value="1"/>
</dbReference>
<dbReference type="Pfam" id="PF00005">
    <property type="entry name" value="ABC_tran"/>
    <property type="match status" value="1"/>
</dbReference>
<dbReference type="PIRSF" id="PIRSF039085">
    <property type="entry name" value="ABC_ATPase_HisP"/>
    <property type="match status" value="1"/>
</dbReference>
<evidence type="ECO:0000256" key="8">
    <source>
        <dbReference type="ARBA" id="ARBA00023136"/>
    </source>
</evidence>
<feature type="domain" description="ABC transporter" evidence="9">
    <location>
        <begin position="7"/>
        <end position="247"/>
    </location>
</feature>
<dbReference type="InterPro" id="IPR003593">
    <property type="entry name" value="AAA+_ATPase"/>
</dbReference>
<dbReference type="InterPro" id="IPR030679">
    <property type="entry name" value="ABC_ATPase_HisP-typ"/>
</dbReference>
<dbReference type="GO" id="GO:0015424">
    <property type="term" value="F:ABC-type amino acid transporter activity"/>
    <property type="evidence" value="ECO:0007669"/>
    <property type="project" value="InterPro"/>
</dbReference>
<dbReference type="PANTHER" id="PTHR43166:SF9">
    <property type="entry name" value="GLUTAMATE_ASPARTATE IMPORT ATP-BINDING PROTEIN GLTL"/>
    <property type="match status" value="1"/>
</dbReference>
<organism evidence="10 11">
    <name type="scientific">Agrobacterium tumefaciens</name>
    <dbReference type="NCBI Taxonomy" id="358"/>
    <lineage>
        <taxon>Bacteria</taxon>
        <taxon>Pseudomonadati</taxon>
        <taxon>Pseudomonadota</taxon>
        <taxon>Alphaproteobacteria</taxon>
        <taxon>Hyphomicrobiales</taxon>
        <taxon>Rhizobiaceae</taxon>
        <taxon>Rhizobium/Agrobacterium group</taxon>
        <taxon>Agrobacterium</taxon>
        <taxon>Agrobacterium tumefaciens complex</taxon>
    </lineage>
</organism>
<evidence type="ECO:0000256" key="1">
    <source>
        <dbReference type="ARBA" id="ARBA00004202"/>
    </source>
</evidence>
<dbReference type="SUPFAM" id="SSF52540">
    <property type="entry name" value="P-loop containing nucleoside triphosphate hydrolases"/>
    <property type="match status" value="1"/>
</dbReference>
<dbReference type="GO" id="GO:0005886">
    <property type="term" value="C:plasma membrane"/>
    <property type="evidence" value="ECO:0007669"/>
    <property type="project" value="UniProtKB-SubCell"/>
</dbReference>
<dbReference type="AlphaFoldDB" id="A0A546XJ50"/>
<dbReference type="InterPro" id="IPR050086">
    <property type="entry name" value="MetN_ABC_transporter-like"/>
</dbReference>
<dbReference type="GO" id="GO:0016887">
    <property type="term" value="F:ATP hydrolysis activity"/>
    <property type="evidence" value="ECO:0007669"/>
    <property type="project" value="InterPro"/>
</dbReference>
<evidence type="ECO:0000313" key="10">
    <source>
        <dbReference type="EMBL" id="TRB00780.1"/>
    </source>
</evidence>
<gene>
    <name evidence="10" type="ORF">EXN61_24885</name>
</gene>
<dbReference type="InterPro" id="IPR017871">
    <property type="entry name" value="ABC_transporter-like_CS"/>
</dbReference>
<evidence type="ECO:0000256" key="2">
    <source>
        <dbReference type="ARBA" id="ARBA00005417"/>
    </source>
</evidence>
<dbReference type="EMBL" id="SGOE01000011">
    <property type="protein sequence ID" value="TRB00780.1"/>
    <property type="molecule type" value="Genomic_DNA"/>
</dbReference>
<dbReference type="Gene3D" id="3.40.50.300">
    <property type="entry name" value="P-loop containing nucleotide triphosphate hydrolases"/>
    <property type="match status" value="1"/>
</dbReference>
<keyword evidence="6 10" id="KW-0067">ATP-binding</keyword>